<dbReference type="AlphaFoldDB" id="A0A975GEK3"/>
<keyword evidence="3" id="KW-1185">Reference proteome</keyword>
<proteinExistence type="predicted"/>
<organism evidence="2 3">
    <name type="scientific">Desulfonema limicola</name>
    <dbReference type="NCBI Taxonomy" id="45656"/>
    <lineage>
        <taxon>Bacteria</taxon>
        <taxon>Pseudomonadati</taxon>
        <taxon>Thermodesulfobacteriota</taxon>
        <taxon>Desulfobacteria</taxon>
        <taxon>Desulfobacterales</taxon>
        <taxon>Desulfococcaceae</taxon>
        <taxon>Desulfonema</taxon>
    </lineage>
</organism>
<evidence type="ECO:0000313" key="2">
    <source>
        <dbReference type="EMBL" id="QTA78312.1"/>
    </source>
</evidence>
<reference evidence="2" key="1">
    <citation type="journal article" date="2021" name="Microb. Physiol.">
        <title>Proteogenomic Insights into the Physiology of Marine, Sulfate-Reducing, Filamentous Desulfonema limicola and Desulfonema magnum.</title>
        <authorList>
            <person name="Schnaars V."/>
            <person name="Wohlbrand L."/>
            <person name="Scheve S."/>
            <person name="Hinrichs C."/>
            <person name="Reinhardt R."/>
            <person name="Rabus R."/>
        </authorList>
    </citation>
    <scope>NUCLEOTIDE SEQUENCE</scope>
    <source>
        <strain evidence="2">5ac10</strain>
    </source>
</reference>
<keyword evidence="1" id="KW-1133">Transmembrane helix</keyword>
<dbReference type="Proteomes" id="UP000663720">
    <property type="component" value="Chromosome"/>
</dbReference>
<accession>A0A975GEK3</accession>
<keyword evidence="1" id="KW-0812">Transmembrane</keyword>
<keyword evidence="1" id="KW-0472">Membrane</keyword>
<feature type="transmembrane region" description="Helical" evidence="1">
    <location>
        <begin position="21"/>
        <end position="43"/>
    </location>
</feature>
<name>A0A975GEK3_9BACT</name>
<sequence length="46" mass="5859">MIIFFQWQGILKYEKKKNKKITYCISKHYVFFIFLFLKFYFFFASL</sequence>
<evidence type="ECO:0000256" key="1">
    <source>
        <dbReference type="SAM" id="Phobius"/>
    </source>
</evidence>
<dbReference type="KEGG" id="dli:dnl_05330"/>
<gene>
    <name evidence="2" type="ORF">dnl_05330</name>
</gene>
<evidence type="ECO:0000313" key="3">
    <source>
        <dbReference type="Proteomes" id="UP000663720"/>
    </source>
</evidence>
<protein>
    <submittedName>
        <fullName evidence="2">Uncharacterized protein</fullName>
    </submittedName>
</protein>
<dbReference type="EMBL" id="CP061799">
    <property type="protein sequence ID" value="QTA78312.1"/>
    <property type="molecule type" value="Genomic_DNA"/>
</dbReference>